<organism evidence="2 3">
    <name type="scientific">Magnusiomyces paraingens</name>
    <dbReference type="NCBI Taxonomy" id="2606893"/>
    <lineage>
        <taxon>Eukaryota</taxon>
        <taxon>Fungi</taxon>
        <taxon>Dikarya</taxon>
        <taxon>Ascomycota</taxon>
        <taxon>Saccharomycotina</taxon>
        <taxon>Dipodascomycetes</taxon>
        <taxon>Dipodascales</taxon>
        <taxon>Dipodascaceae</taxon>
        <taxon>Magnusiomyces</taxon>
    </lineage>
</organism>
<evidence type="ECO:0000313" key="3">
    <source>
        <dbReference type="Proteomes" id="UP000398389"/>
    </source>
</evidence>
<dbReference type="RefSeq" id="XP_031852075.1">
    <property type="nucleotide sequence ID" value="XM_031996184.1"/>
</dbReference>
<dbReference type="EMBL" id="CABVLU010000001">
    <property type="protein sequence ID" value="VVT46938.1"/>
    <property type="molecule type" value="Genomic_DNA"/>
</dbReference>
<feature type="region of interest" description="Disordered" evidence="1">
    <location>
        <begin position="606"/>
        <end position="629"/>
    </location>
</feature>
<dbReference type="Proteomes" id="UP000398389">
    <property type="component" value="Unassembled WGS sequence"/>
</dbReference>
<feature type="region of interest" description="Disordered" evidence="1">
    <location>
        <begin position="90"/>
        <end position="125"/>
    </location>
</feature>
<accession>A0A5E8BBZ8</accession>
<feature type="compositionally biased region" description="Low complexity" evidence="1">
    <location>
        <begin position="151"/>
        <end position="165"/>
    </location>
</feature>
<feature type="region of interest" description="Disordered" evidence="1">
    <location>
        <begin position="1"/>
        <end position="21"/>
    </location>
</feature>
<proteinExistence type="predicted"/>
<feature type="region of interest" description="Disordered" evidence="1">
    <location>
        <begin position="643"/>
        <end position="663"/>
    </location>
</feature>
<name>A0A5E8BBZ8_9ASCO</name>
<gene>
    <name evidence="2" type="ORF">SAPINGB_P001462</name>
</gene>
<protein>
    <submittedName>
        <fullName evidence="2">Uncharacterized protein</fullName>
    </submittedName>
</protein>
<feature type="region of interest" description="Disordered" evidence="1">
    <location>
        <begin position="150"/>
        <end position="216"/>
    </location>
</feature>
<keyword evidence="3" id="KW-1185">Reference proteome</keyword>
<evidence type="ECO:0000313" key="2">
    <source>
        <dbReference type="EMBL" id="VVT46938.1"/>
    </source>
</evidence>
<feature type="compositionally biased region" description="Polar residues" evidence="1">
    <location>
        <begin position="1"/>
        <end position="20"/>
    </location>
</feature>
<feature type="region of interest" description="Disordered" evidence="1">
    <location>
        <begin position="265"/>
        <end position="304"/>
    </location>
</feature>
<reference evidence="2 3" key="1">
    <citation type="submission" date="2019-09" db="EMBL/GenBank/DDBJ databases">
        <authorList>
            <person name="Brejova B."/>
        </authorList>
    </citation>
    <scope>NUCLEOTIDE SEQUENCE [LARGE SCALE GENOMIC DNA]</scope>
</reference>
<feature type="compositionally biased region" description="Polar residues" evidence="1">
    <location>
        <begin position="177"/>
        <end position="190"/>
    </location>
</feature>
<sequence>MTNPLSGFSKSTTSPPSFGSEQLHHDLFQSKLKLHQLQKFKQQLDTRRKNPLANPSELEAEERAYAQEFERIRCEIVEASALADKNFEQARAARQEQKKKQKRQLNRTRSASLGNIPDEMLTDSSFFDTTNAQSLSEIEREFHETEKRLYNSNNNNNNGNNNGNNRPVIPPSRFRNENQSPSPISRNSYSHDPILSRPSSAPIPVQQQHHHHSHDNEEIMSLNYQLQEMQILLQQRNNHIESLNRENQRLNEVIAKQQQQQQLQQQQQQQKLHKQELHQELQQEQQQQPQINNRPLDDDEDRDPEDDYAILKNLITHLTRISGTLGARYKLPVSITRAIDYAVEGLEQLSQGRQIDKAYVRRLRSITRSSNVYYDKADNNNFEDSQDSEERLRVAETVASEAAAELARQQQAVAQRTAQLVEMRRALADYYLTVLVQSSRIIDYDCVAAYLRAELAGYRARAHRQAEVLSAALAGTRAGELINRKMMMMNKTTTTTTTTTTTMTKKQGTNGCGAGSRAMVMGYESRKEKIVRMRAKFLALAYMVLAAVRMRERARTARAVRHEVQRWALSDIPIGSNDGTTLVGPTSETRMAQTQMPVVSREAARLQAESRRREPVPTKNNGGLLRPTVQSVNGFSQNRHVVARGGTSSSTVSTEKDRILRYY</sequence>
<dbReference type="GeneID" id="43580284"/>
<evidence type="ECO:0000256" key="1">
    <source>
        <dbReference type="SAM" id="MobiDB-lite"/>
    </source>
</evidence>
<feature type="compositionally biased region" description="Basic and acidic residues" evidence="1">
    <location>
        <begin position="654"/>
        <end position="663"/>
    </location>
</feature>
<feature type="compositionally biased region" description="Basic and acidic residues" evidence="1">
    <location>
        <begin position="606"/>
        <end position="616"/>
    </location>
</feature>
<dbReference type="AlphaFoldDB" id="A0A5E8BBZ8"/>